<dbReference type="EC" id="3.4.14.-" evidence="6"/>
<keyword evidence="6" id="KW-0720">Serine protease</keyword>
<dbReference type="InterPro" id="IPR019500">
    <property type="entry name" value="Pep_S46"/>
</dbReference>
<dbReference type="SUPFAM" id="SSF50494">
    <property type="entry name" value="Trypsin-like serine proteases"/>
    <property type="match status" value="1"/>
</dbReference>
<evidence type="ECO:0000256" key="3">
    <source>
        <dbReference type="ARBA" id="ARBA00022670"/>
    </source>
</evidence>
<evidence type="ECO:0000256" key="5">
    <source>
        <dbReference type="ARBA" id="ARBA00022801"/>
    </source>
</evidence>
<feature type="chain" id="PRO_5023155066" description="Dipeptidyl-peptidase" evidence="6">
    <location>
        <begin position="22"/>
        <end position="698"/>
    </location>
</feature>
<evidence type="ECO:0000256" key="6">
    <source>
        <dbReference type="RuleBase" id="RU366067"/>
    </source>
</evidence>
<name>A0A2U3KSA2_9BACT</name>
<dbReference type="GO" id="GO:0008239">
    <property type="term" value="F:dipeptidyl-peptidase activity"/>
    <property type="evidence" value="ECO:0007669"/>
    <property type="project" value="UniProtKB-UniRule"/>
</dbReference>
<dbReference type="AlphaFoldDB" id="A0A2U3KSA2"/>
<dbReference type="InterPro" id="IPR043504">
    <property type="entry name" value="Peptidase_S1_PA_chymotrypsin"/>
</dbReference>
<keyword evidence="3 6" id="KW-0645">Protease</keyword>
<protein>
    <recommendedName>
        <fullName evidence="6">Dipeptidyl-peptidase</fullName>
        <ecNumber evidence="6">3.4.14.-</ecNumber>
    </recommendedName>
</protein>
<keyword evidence="4 6" id="KW-0732">Signal</keyword>
<dbReference type="OrthoDB" id="9805367at2"/>
<dbReference type="Proteomes" id="UP000238701">
    <property type="component" value="Unassembled WGS sequence"/>
</dbReference>
<dbReference type="EMBL" id="OMOD01000140">
    <property type="protein sequence ID" value="SPF42480.1"/>
    <property type="molecule type" value="Genomic_DNA"/>
</dbReference>
<comment type="similarity">
    <text evidence="1 6">Belongs to the peptidase S46 family.</text>
</comment>
<dbReference type="PANTHER" id="PTHR38469:SF1">
    <property type="entry name" value="PERIPLASMIC PEPTIDASE SUBFAMILY S1B"/>
    <property type="match status" value="1"/>
</dbReference>
<evidence type="ECO:0000256" key="2">
    <source>
        <dbReference type="ARBA" id="ARBA00022438"/>
    </source>
</evidence>
<comment type="function">
    <text evidence="6">Catalyzes the removal of dipeptides from the N-terminus of oligopeptides.</text>
</comment>
<evidence type="ECO:0000313" key="7">
    <source>
        <dbReference type="EMBL" id="SPF42480.1"/>
    </source>
</evidence>
<accession>A0A2U3KSA2</accession>
<dbReference type="Pfam" id="PF10459">
    <property type="entry name" value="Peptidase_S46"/>
    <property type="match status" value="1"/>
</dbReference>
<dbReference type="GO" id="GO:0006508">
    <property type="term" value="P:proteolysis"/>
    <property type="evidence" value="ECO:0007669"/>
    <property type="project" value="UniProtKB-KW"/>
</dbReference>
<evidence type="ECO:0000256" key="1">
    <source>
        <dbReference type="ARBA" id="ARBA00010491"/>
    </source>
</evidence>
<reference evidence="8" key="1">
    <citation type="submission" date="2018-02" db="EMBL/GenBank/DDBJ databases">
        <authorList>
            <person name="Hausmann B."/>
        </authorList>
    </citation>
    <scope>NUCLEOTIDE SEQUENCE [LARGE SCALE GENOMIC DNA]</scope>
    <source>
        <strain evidence="8">Peat soil MAG SbA1</strain>
    </source>
</reference>
<dbReference type="GO" id="GO:0070009">
    <property type="term" value="F:serine-type aminopeptidase activity"/>
    <property type="evidence" value="ECO:0007669"/>
    <property type="project" value="UniProtKB-UniRule"/>
</dbReference>
<keyword evidence="2 6" id="KW-0031">Aminopeptidase</keyword>
<gene>
    <name evidence="7" type="ORF">SBA1_460077</name>
</gene>
<dbReference type="Gene3D" id="2.40.10.10">
    <property type="entry name" value="Trypsin-like serine proteases"/>
    <property type="match status" value="1"/>
</dbReference>
<dbReference type="PANTHER" id="PTHR38469">
    <property type="entry name" value="PERIPLASMIC PEPTIDASE SUBFAMILY S1B"/>
    <property type="match status" value="1"/>
</dbReference>
<feature type="signal peptide" evidence="6">
    <location>
        <begin position="1"/>
        <end position="21"/>
    </location>
</feature>
<organism evidence="7 8">
    <name type="scientific">Candidatus Sulfotelmatobacter kueseliae</name>
    <dbReference type="NCBI Taxonomy" id="2042962"/>
    <lineage>
        <taxon>Bacteria</taxon>
        <taxon>Pseudomonadati</taxon>
        <taxon>Acidobacteriota</taxon>
        <taxon>Terriglobia</taxon>
        <taxon>Terriglobales</taxon>
        <taxon>Candidatus Korobacteraceae</taxon>
        <taxon>Candidatus Sulfotelmatobacter</taxon>
    </lineage>
</organism>
<keyword evidence="5 6" id="KW-0378">Hydrolase</keyword>
<proteinExistence type="inferred from homology"/>
<evidence type="ECO:0000256" key="4">
    <source>
        <dbReference type="ARBA" id="ARBA00022729"/>
    </source>
</evidence>
<dbReference type="InterPro" id="IPR009003">
    <property type="entry name" value="Peptidase_S1_PA"/>
</dbReference>
<dbReference type="GO" id="GO:0043171">
    <property type="term" value="P:peptide catabolic process"/>
    <property type="evidence" value="ECO:0007669"/>
    <property type="project" value="UniProtKB-UniRule"/>
</dbReference>
<sequence length="698" mass="76673">MKRHFAVLLALVFVFSTMAPADEGMWLYNAPPKDRIKAKYGFEVTQEWLDHVRLSSVRFNNGGSGSFVSADGLTFTNHHVGAGCVQQLSTEGRDYIKTGFYARTQAEEAKCPNLELNELVGIEDVTDKINAGVKPEMSAAEAGQAQRAAMSQVEKDCATATGLRCDVVTFYSGQVYNLYKYKKYTDVRLVFAPEFDIAFFGGDPDNFTYPRYDLDITFFRVYEDGKPAHLDHYLQWSRTGVKDGDLIFVSGHPGSTGRLLTMAQIEFLRDVQYPMVLKLFERRVALLQDFSKQSEENARIAKEDIFGLQNSQKAITGYQSGLLDKAIMEAKAADEAKLHAAFKADPKNGGAADPWEAIAQAIKVQRSIYPDLTFLERLRGFNSRLAQTARVLVRAAAEKPKPNAERMREFRDSGLPSLEQQLFSTEPIYKNLEAVQLSDSLSEMQDSLGKDNPDVQKALQGKAPADAAKDMIGNTKLDDVAVRKQLYEGGQAAIDASTDPLIVAMRAIDPSARAARKQFEDKVESVVRVNGTLIAKARFTQSGFTQPPDATFTLRLSYGAVKGYPENGKAIPFATNMGGAYEHAAEHNNQAPYNLPDSWMKSKAKLDLKTPLNFVSTADIIGGNSGSPTVNKKGEVVGIIFDGNIESLPWNFAYSDGQGRAVSVDSRGIQEALRKIYGATALADELLGTKAEAATTGK</sequence>
<evidence type="ECO:0000313" key="8">
    <source>
        <dbReference type="Proteomes" id="UP000238701"/>
    </source>
</evidence>